<comment type="caution">
    <text evidence="4">The sequence shown here is derived from an EMBL/GenBank/DDBJ whole genome shotgun (WGS) entry which is preliminary data.</text>
</comment>
<reference evidence="5" key="1">
    <citation type="journal article" date="2016" name="Sci. Rep.">
        <title>Genome analysis of the kiwifruit canker pathogen Pseudomonas syringae pv. actinidiae biovar 5.</title>
        <authorList>
            <person name="Fujikawa T."/>
            <person name="Sawada H."/>
        </authorList>
    </citation>
    <scope>NUCLEOTIDE SEQUENCE [LARGE SCALE GENOMIC DNA]</scope>
    <source>
        <strain evidence="5">MAFF 212061</strain>
    </source>
</reference>
<gene>
    <name evidence="4" type="ORF">CFN58_27460</name>
</gene>
<evidence type="ECO:0000259" key="3">
    <source>
        <dbReference type="Pfam" id="PF00171"/>
    </source>
</evidence>
<name>A0A261WDG6_9PSED</name>
<sequence length="86" mass="9106">MLKNQLKDPSLLVDRAYVDGQWISADDGAMLAISDPATGEVIAQVPALQGAETRRAIEAAERAWPAWRARLRRACGAAGALASGDC</sequence>
<dbReference type="InterPro" id="IPR016162">
    <property type="entry name" value="Ald_DH_N"/>
</dbReference>
<evidence type="ECO:0000313" key="5">
    <source>
        <dbReference type="Proteomes" id="UP000217163"/>
    </source>
</evidence>
<protein>
    <recommendedName>
        <fullName evidence="3">Aldehyde dehydrogenase domain-containing protein</fullName>
    </recommendedName>
</protein>
<accession>A0A261WDG6</accession>
<comment type="similarity">
    <text evidence="1">Belongs to the aldehyde dehydrogenase family.</text>
</comment>
<dbReference type="EMBL" id="NKQU01000610">
    <property type="protein sequence ID" value="OZI84020.1"/>
    <property type="molecule type" value="Genomic_DNA"/>
</dbReference>
<evidence type="ECO:0000256" key="2">
    <source>
        <dbReference type="ARBA" id="ARBA00023002"/>
    </source>
</evidence>
<organism evidence="4 5">
    <name type="scientific">Pseudomonas avellanae</name>
    <dbReference type="NCBI Taxonomy" id="46257"/>
    <lineage>
        <taxon>Bacteria</taxon>
        <taxon>Pseudomonadati</taxon>
        <taxon>Pseudomonadota</taxon>
        <taxon>Gammaproteobacteria</taxon>
        <taxon>Pseudomonadales</taxon>
        <taxon>Pseudomonadaceae</taxon>
        <taxon>Pseudomonas</taxon>
    </lineage>
</organism>
<dbReference type="SUPFAM" id="SSF53720">
    <property type="entry name" value="ALDH-like"/>
    <property type="match status" value="1"/>
</dbReference>
<proteinExistence type="inferred from homology"/>
<evidence type="ECO:0000256" key="1">
    <source>
        <dbReference type="ARBA" id="ARBA00009986"/>
    </source>
</evidence>
<feature type="domain" description="Aldehyde dehydrogenase" evidence="3">
    <location>
        <begin position="22"/>
        <end position="69"/>
    </location>
</feature>
<evidence type="ECO:0000313" key="4">
    <source>
        <dbReference type="EMBL" id="OZI84020.1"/>
    </source>
</evidence>
<dbReference type="AlphaFoldDB" id="A0A261WDG6"/>
<dbReference type="Pfam" id="PF00171">
    <property type="entry name" value="Aldedh"/>
    <property type="match status" value="1"/>
</dbReference>
<dbReference type="Gene3D" id="3.40.605.10">
    <property type="entry name" value="Aldehyde Dehydrogenase, Chain A, domain 1"/>
    <property type="match status" value="1"/>
</dbReference>
<dbReference type="InterPro" id="IPR016161">
    <property type="entry name" value="Ald_DH/histidinol_DH"/>
</dbReference>
<dbReference type="GO" id="GO:0004777">
    <property type="term" value="F:succinate-semialdehyde dehydrogenase (NAD+) activity"/>
    <property type="evidence" value="ECO:0007669"/>
    <property type="project" value="TreeGrafter"/>
</dbReference>
<dbReference type="InterPro" id="IPR015590">
    <property type="entry name" value="Aldehyde_DH_dom"/>
</dbReference>
<dbReference type="PANTHER" id="PTHR43353">
    <property type="entry name" value="SUCCINATE-SEMIALDEHYDE DEHYDROGENASE, MITOCHONDRIAL"/>
    <property type="match status" value="1"/>
</dbReference>
<dbReference type="InterPro" id="IPR050740">
    <property type="entry name" value="Aldehyde_DH_Superfamily"/>
</dbReference>
<keyword evidence="2" id="KW-0560">Oxidoreductase</keyword>
<dbReference type="GO" id="GO:0005829">
    <property type="term" value="C:cytosol"/>
    <property type="evidence" value="ECO:0007669"/>
    <property type="project" value="TreeGrafter"/>
</dbReference>
<dbReference type="PANTHER" id="PTHR43353:SF5">
    <property type="entry name" value="SUCCINATE-SEMIALDEHYDE DEHYDROGENASE, MITOCHONDRIAL"/>
    <property type="match status" value="1"/>
</dbReference>
<dbReference type="Proteomes" id="UP000217163">
    <property type="component" value="Unassembled WGS sequence"/>
</dbReference>
<dbReference type="GO" id="GO:0009450">
    <property type="term" value="P:gamma-aminobutyric acid catabolic process"/>
    <property type="evidence" value="ECO:0007669"/>
    <property type="project" value="TreeGrafter"/>
</dbReference>